<evidence type="ECO:0000313" key="9">
    <source>
        <dbReference type="EMBL" id="PQJ61665.1"/>
    </source>
</evidence>
<comment type="subcellular location">
    <subcellularLocation>
        <location evidence="1">Membrane</location>
    </subcellularLocation>
    <subcellularLocation>
        <location evidence="2">Periplasm</location>
    </subcellularLocation>
</comment>
<feature type="domain" description="OmpA-like" evidence="8">
    <location>
        <begin position="386"/>
        <end position="507"/>
    </location>
</feature>
<dbReference type="GO" id="GO:0042918">
    <property type="term" value="P:alkanesulfonate transmembrane transport"/>
    <property type="evidence" value="ECO:0007669"/>
    <property type="project" value="TreeGrafter"/>
</dbReference>
<dbReference type="GO" id="GO:0016020">
    <property type="term" value="C:membrane"/>
    <property type="evidence" value="ECO:0007669"/>
    <property type="project" value="UniProtKB-SubCell"/>
</dbReference>
<protein>
    <submittedName>
        <fullName evidence="9">Nitrate ABC transporter substrate-binding protein</fullName>
    </submittedName>
</protein>
<feature type="transmembrane region" description="Helical" evidence="7">
    <location>
        <begin position="7"/>
        <end position="25"/>
    </location>
</feature>
<evidence type="ECO:0000256" key="4">
    <source>
        <dbReference type="ARBA" id="ARBA00022729"/>
    </source>
</evidence>
<dbReference type="GO" id="GO:0042597">
    <property type="term" value="C:periplasmic space"/>
    <property type="evidence" value="ECO:0007669"/>
    <property type="project" value="UniProtKB-SubCell"/>
</dbReference>
<evidence type="ECO:0000256" key="6">
    <source>
        <dbReference type="PROSITE-ProRule" id="PRU00473"/>
    </source>
</evidence>
<keyword evidence="4" id="KW-0732">Signal</keyword>
<dbReference type="Pfam" id="PF00691">
    <property type="entry name" value="OmpA"/>
    <property type="match status" value="1"/>
</dbReference>
<name>A0A2S7VI84_PHOAN</name>
<dbReference type="PANTHER" id="PTHR30024">
    <property type="entry name" value="ALIPHATIC SULFONATES-BINDING PROTEIN-RELATED"/>
    <property type="match status" value="1"/>
</dbReference>
<dbReference type="SUPFAM" id="SSF103088">
    <property type="entry name" value="OmpA-like"/>
    <property type="match status" value="1"/>
</dbReference>
<gene>
    <name evidence="9" type="ORF">BTO08_15325</name>
</gene>
<organism evidence="9 10">
    <name type="scientific">Photobacterium angustum</name>
    <dbReference type="NCBI Taxonomy" id="661"/>
    <lineage>
        <taxon>Bacteria</taxon>
        <taxon>Pseudomonadati</taxon>
        <taxon>Pseudomonadota</taxon>
        <taxon>Gammaproteobacteria</taxon>
        <taxon>Vibrionales</taxon>
        <taxon>Vibrionaceae</taxon>
        <taxon>Photobacterium</taxon>
    </lineage>
</organism>
<comment type="similarity">
    <text evidence="3">Belongs to the bacterial solute-binding protein SsuA/TauA family.</text>
</comment>
<evidence type="ECO:0000256" key="3">
    <source>
        <dbReference type="ARBA" id="ARBA00010742"/>
    </source>
</evidence>
<dbReference type="InterPro" id="IPR036737">
    <property type="entry name" value="OmpA-like_sf"/>
</dbReference>
<dbReference type="EMBL" id="MSCJ01000003">
    <property type="protein sequence ID" value="PQJ61665.1"/>
    <property type="molecule type" value="Genomic_DNA"/>
</dbReference>
<dbReference type="OrthoDB" id="9815602at2"/>
<dbReference type="InterPro" id="IPR006664">
    <property type="entry name" value="OMP_bac"/>
</dbReference>
<dbReference type="Gene3D" id="3.30.1330.60">
    <property type="entry name" value="OmpA-like domain"/>
    <property type="match status" value="1"/>
</dbReference>
<sequence length="508" mass="56383">MQKHSKFALFILVLGVMGLISYKFLQPHIDDHVYADTSDARNTKGVIKIGMDNWVGYYPLCSKEMRRLLRNEGYRLSCIDDGADYSQRMEGIANGELDFAVASVDAYITSGKVYRYPASIVAVIDESHGGDAIVANTDVVTSINDLKTNKSLSIGYTHDSPSEHLLSAISSHFDLNLFKSNNVKRVATAGSSDALSQLIEGKLDVAVLWEPDVSTALAEGNFETIISTDDTKNLIVDVLLANKAVIKNKPEILDRVLATYFKVLKYYRDNPNVLVQELESITDLPNTQVKQLLNGVRWIGLNDNVSAWFSQSQLLFDTIDSTITIINDTSATPQQWLPNNDPYRIIHSPPIQTVQQTLNDIALNEPSHRPVSEVFAALSAKQWAHMSEIGTLKTRPVIFSSGSERLTPNGQQQLNLTAESLSHYPNFRILVEGHTGLRGDKALNIELSAKRAKAVKSYLVNQLGFEASRIHAVGKGSDEPLIQLSGESQRRYANRLMRVEIALMSETY</sequence>
<dbReference type="RefSeq" id="WP_105061551.1">
    <property type="nucleotide sequence ID" value="NZ_MSCJ01000003.1"/>
</dbReference>
<dbReference type="AlphaFoldDB" id="A0A2S7VI84"/>
<keyword evidence="7" id="KW-1133">Transmembrane helix</keyword>
<dbReference type="InterPro" id="IPR015168">
    <property type="entry name" value="SsuA/THI5"/>
</dbReference>
<dbReference type="PANTHER" id="PTHR30024:SF47">
    <property type="entry name" value="TAURINE-BINDING PERIPLASMIC PROTEIN"/>
    <property type="match status" value="1"/>
</dbReference>
<reference evidence="9 10" key="1">
    <citation type="submission" date="2016-12" db="EMBL/GenBank/DDBJ databases">
        <title>Diversity of luminous bacteria.</title>
        <authorList>
            <person name="Yoshizawa S."/>
            <person name="Kogure K."/>
        </authorList>
    </citation>
    <scope>NUCLEOTIDE SEQUENCE [LARGE SCALE GENOMIC DNA]</scope>
    <source>
        <strain evidence="9 10">LC1-200</strain>
    </source>
</reference>
<evidence type="ECO:0000256" key="7">
    <source>
        <dbReference type="SAM" id="Phobius"/>
    </source>
</evidence>
<comment type="caution">
    <text evidence="9">The sequence shown here is derived from an EMBL/GenBank/DDBJ whole genome shotgun (WGS) entry which is preliminary data.</text>
</comment>
<dbReference type="Pfam" id="PF09084">
    <property type="entry name" value="NMT1"/>
    <property type="match status" value="1"/>
</dbReference>
<evidence type="ECO:0000313" key="10">
    <source>
        <dbReference type="Proteomes" id="UP000238730"/>
    </source>
</evidence>
<dbReference type="Gene3D" id="3.40.190.10">
    <property type="entry name" value="Periplasmic binding protein-like II"/>
    <property type="match status" value="1"/>
</dbReference>
<dbReference type="InterPro" id="IPR006665">
    <property type="entry name" value="OmpA-like"/>
</dbReference>
<dbReference type="CDD" id="cd07185">
    <property type="entry name" value="OmpA_C-like"/>
    <property type="match status" value="1"/>
</dbReference>
<dbReference type="Proteomes" id="UP000238730">
    <property type="component" value="Unassembled WGS sequence"/>
</dbReference>
<dbReference type="PROSITE" id="PS51123">
    <property type="entry name" value="OMPA_2"/>
    <property type="match status" value="1"/>
</dbReference>
<accession>A0A2S7VI84</accession>
<proteinExistence type="inferred from homology"/>
<evidence type="ECO:0000256" key="5">
    <source>
        <dbReference type="ARBA" id="ARBA00023136"/>
    </source>
</evidence>
<evidence type="ECO:0000256" key="1">
    <source>
        <dbReference type="ARBA" id="ARBA00004370"/>
    </source>
</evidence>
<evidence type="ECO:0000256" key="2">
    <source>
        <dbReference type="ARBA" id="ARBA00004418"/>
    </source>
</evidence>
<dbReference type="PRINTS" id="PR01021">
    <property type="entry name" value="OMPADOMAIN"/>
</dbReference>
<keyword evidence="5 6" id="KW-0472">Membrane</keyword>
<keyword evidence="7" id="KW-0812">Transmembrane</keyword>
<dbReference type="SUPFAM" id="SSF53850">
    <property type="entry name" value="Periplasmic binding protein-like II"/>
    <property type="match status" value="1"/>
</dbReference>
<evidence type="ECO:0000259" key="8">
    <source>
        <dbReference type="PROSITE" id="PS51123"/>
    </source>
</evidence>